<evidence type="ECO:0000313" key="3">
    <source>
        <dbReference type="Proteomes" id="UP001168877"/>
    </source>
</evidence>
<dbReference type="EMBL" id="JAUESC010000003">
    <property type="protein sequence ID" value="KAK0598879.1"/>
    <property type="molecule type" value="Genomic_DNA"/>
</dbReference>
<comment type="caution">
    <text evidence="2">The sequence shown here is derived from an EMBL/GenBank/DDBJ whole genome shotgun (WGS) entry which is preliminary data.</text>
</comment>
<dbReference type="Proteomes" id="UP001168877">
    <property type="component" value="Unassembled WGS sequence"/>
</dbReference>
<feature type="compositionally biased region" description="Polar residues" evidence="1">
    <location>
        <begin position="89"/>
        <end position="105"/>
    </location>
</feature>
<reference evidence="2" key="2">
    <citation type="submission" date="2023-06" db="EMBL/GenBank/DDBJ databases">
        <authorList>
            <person name="Swenson N.G."/>
            <person name="Wegrzyn J.L."/>
            <person name="Mcevoy S.L."/>
        </authorList>
    </citation>
    <scope>NUCLEOTIDE SEQUENCE</scope>
    <source>
        <strain evidence="2">NS2018</strain>
        <tissue evidence="2">Leaf</tissue>
    </source>
</reference>
<organism evidence="2 3">
    <name type="scientific">Acer saccharum</name>
    <name type="common">Sugar maple</name>
    <dbReference type="NCBI Taxonomy" id="4024"/>
    <lineage>
        <taxon>Eukaryota</taxon>
        <taxon>Viridiplantae</taxon>
        <taxon>Streptophyta</taxon>
        <taxon>Embryophyta</taxon>
        <taxon>Tracheophyta</taxon>
        <taxon>Spermatophyta</taxon>
        <taxon>Magnoliopsida</taxon>
        <taxon>eudicotyledons</taxon>
        <taxon>Gunneridae</taxon>
        <taxon>Pentapetalae</taxon>
        <taxon>rosids</taxon>
        <taxon>malvids</taxon>
        <taxon>Sapindales</taxon>
        <taxon>Sapindaceae</taxon>
        <taxon>Hippocastanoideae</taxon>
        <taxon>Acereae</taxon>
        <taxon>Acer</taxon>
    </lineage>
</organism>
<gene>
    <name evidence="2" type="ORF">LWI29_000271</name>
</gene>
<reference evidence="2" key="1">
    <citation type="journal article" date="2022" name="Plant J.">
        <title>Strategies of tolerance reflected in two North American maple genomes.</title>
        <authorList>
            <person name="McEvoy S.L."/>
            <person name="Sezen U.U."/>
            <person name="Trouern-Trend A."/>
            <person name="McMahon S.M."/>
            <person name="Schaberg P.G."/>
            <person name="Yang J."/>
            <person name="Wegrzyn J.L."/>
            <person name="Swenson N.G."/>
        </authorList>
    </citation>
    <scope>NUCLEOTIDE SEQUENCE</scope>
    <source>
        <strain evidence="2">NS2018</strain>
    </source>
</reference>
<proteinExistence type="predicted"/>
<evidence type="ECO:0000313" key="2">
    <source>
        <dbReference type="EMBL" id="KAK0598879.1"/>
    </source>
</evidence>
<sequence length="105" mass="11309">MTSMEGVIKGLERQIWQYAEKNTLCDGGPTLVDQRWTTGAATSASPAAHTWAIGAGGRRWSTPTHDQRRSTGRFAPVSGAGRPALVDQRTAQKLYPTSNHARGTS</sequence>
<accession>A0AA39SVK9</accession>
<keyword evidence="3" id="KW-1185">Reference proteome</keyword>
<dbReference type="AlphaFoldDB" id="A0AA39SVK9"/>
<feature type="region of interest" description="Disordered" evidence="1">
    <location>
        <begin position="56"/>
        <end position="105"/>
    </location>
</feature>
<protein>
    <submittedName>
        <fullName evidence="2">Uncharacterized protein</fullName>
    </submittedName>
</protein>
<name>A0AA39SVK9_ACESA</name>
<evidence type="ECO:0000256" key="1">
    <source>
        <dbReference type="SAM" id="MobiDB-lite"/>
    </source>
</evidence>